<reference evidence="2" key="1">
    <citation type="submission" date="2016-01" db="EMBL/GenBank/DDBJ databases">
        <title>Reference transcriptome for the parasite Schistocephalus solidus: insights into the molecular evolution of parasitism.</title>
        <authorList>
            <person name="Hebert F.O."/>
            <person name="Grambauer S."/>
            <person name="Barber I."/>
            <person name="Landry C.R."/>
            <person name="Aubin-Horth N."/>
        </authorList>
    </citation>
    <scope>NUCLEOTIDE SEQUENCE</scope>
</reference>
<evidence type="ECO:0000313" key="2">
    <source>
        <dbReference type="EMBL" id="JAP60522.1"/>
    </source>
</evidence>
<feature type="transmembrane region" description="Helical" evidence="1">
    <location>
        <begin position="53"/>
        <end position="74"/>
    </location>
</feature>
<protein>
    <submittedName>
        <fullName evidence="2">Uncharacterized protein</fullName>
    </submittedName>
</protein>
<name>A0A0V0J676_SCHSO</name>
<keyword evidence="1" id="KW-0472">Membrane</keyword>
<accession>A0A0V0J676</accession>
<gene>
    <name evidence="2" type="ORF">TR148930</name>
</gene>
<evidence type="ECO:0000256" key="1">
    <source>
        <dbReference type="SAM" id="Phobius"/>
    </source>
</evidence>
<organism evidence="2">
    <name type="scientific">Schistocephalus solidus</name>
    <name type="common">Tapeworm</name>
    <dbReference type="NCBI Taxonomy" id="70667"/>
    <lineage>
        <taxon>Eukaryota</taxon>
        <taxon>Metazoa</taxon>
        <taxon>Spiralia</taxon>
        <taxon>Lophotrochozoa</taxon>
        <taxon>Platyhelminthes</taxon>
        <taxon>Cestoda</taxon>
        <taxon>Eucestoda</taxon>
        <taxon>Diphyllobothriidea</taxon>
        <taxon>Diphyllobothriidae</taxon>
        <taxon>Schistocephalus</taxon>
    </lineage>
</organism>
<keyword evidence="1" id="KW-1133">Transmembrane helix</keyword>
<dbReference type="EMBL" id="GEEE01002703">
    <property type="protein sequence ID" value="JAP60522.1"/>
    <property type="molecule type" value="Transcribed_RNA"/>
</dbReference>
<keyword evidence="1" id="KW-0812">Transmembrane</keyword>
<proteinExistence type="predicted"/>
<dbReference type="AlphaFoldDB" id="A0A0V0J676"/>
<sequence length="106" mass="11865">MKFNDYVCSCDQIGAARIPQYWIFLIVTNNVNHVSSSNSYGIYLPAYCIRVPVLLMTATIPGIATLILPVFVGFRPSFLYSCLVIQVCPSPIYDQLPALFPSFPLR</sequence>